<name>A0A5B2VGQ8_9HYPH</name>
<feature type="signal peptide" evidence="1">
    <location>
        <begin position="1"/>
        <end position="22"/>
    </location>
</feature>
<evidence type="ECO:0000313" key="2">
    <source>
        <dbReference type="EMBL" id="KAA2237522.1"/>
    </source>
</evidence>
<protein>
    <submittedName>
        <fullName evidence="2">Uncharacterized protein</fullName>
    </submittedName>
</protein>
<dbReference type="Proteomes" id="UP000323142">
    <property type="component" value="Unassembled WGS sequence"/>
</dbReference>
<evidence type="ECO:0000256" key="1">
    <source>
        <dbReference type="SAM" id="SignalP"/>
    </source>
</evidence>
<gene>
    <name evidence="2" type="ORF">F0L46_11080</name>
</gene>
<accession>A0A5B2VGQ8</accession>
<comment type="caution">
    <text evidence="2">The sequence shown here is derived from an EMBL/GenBank/DDBJ whole genome shotgun (WGS) entry which is preliminary data.</text>
</comment>
<organism evidence="2 3">
    <name type="scientific">Salinarimonas soli</name>
    <dbReference type="NCBI Taxonomy" id="1638099"/>
    <lineage>
        <taxon>Bacteria</taxon>
        <taxon>Pseudomonadati</taxon>
        <taxon>Pseudomonadota</taxon>
        <taxon>Alphaproteobacteria</taxon>
        <taxon>Hyphomicrobiales</taxon>
        <taxon>Salinarimonadaceae</taxon>
        <taxon>Salinarimonas</taxon>
    </lineage>
</organism>
<reference evidence="2 3" key="1">
    <citation type="submission" date="2019-09" db="EMBL/GenBank/DDBJ databases">
        <title>Salinarimonas rosea gen. nov., sp. nov., a new member of the a-2 subgroup of the Proteobacteria.</title>
        <authorList>
            <person name="Liu J."/>
        </authorList>
    </citation>
    <scope>NUCLEOTIDE SEQUENCE [LARGE SCALE GENOMIC DNA]</scope>
    <source>
        <strain evidence="2 3">BN140002</strain>
    </source>
</reference>
<evidence type="ECO:0000313" key="3">
    <source>
        <dbReference type="Proteomes" id="UP000323142"/>
    </source>
</evidence>
<reference evidence="2 3" key="2">
    <citation type="submission" date="2019-09" db="EMBL/GenBank/DDBJ databases">
        <authorList>
            <person name="Jin C."/>
        </authorList>
    </citation>
    <scope>NUCLEOTIDE SEQUENCE [LARGE SCALE GENOMIC DNA]</scope>
    <source>
        <strain evidence="2 3">BN140002</strain>
    </source>
</reference>
<dbReference type="RefSeq" id="WP_149817401.1">
    <property type="nucleotide sequence ID" value="NZ_VUOA01000019.1"/>
</dbReference>
<keyword evidence="1" id="KW-0732">Signal</keyword>
<feature type="chain" id="PRO_5023131360" evidence="1">
    <location>
        <begin position="23"/>
        <end position="113"/>
    </location>
</feature>
<dbReference type="AlphaFoldDB" id="A0A5B2VGQ8"/>
<keyword evidence="3" id="KW-1185">Reference proteome</keyword>
<dbReference type="OrthoDB" id="7916805at2"/>
<dbReference type="EMBL" id="VUOA01000019">
    <property type="protein sequence ID" value="KAA2237522.1"/>
    <property type="molecule type" value="Genomic_DNA"/>
</dbReference>
<sequence length="113" mass="11631">MTKLLALVSVLALTALPGAPLAGEIAPRAGESLSLGSVSGTLYYTVEDNGFRVVATLAAEDAAPVRFVTTLQPGQTATISVPRGPEESALEIEIARIGQTLQVAKAQKLSSLN</sequence>
<proteinExistence type="predicted"/>